<dbReference type="InterPro" id="IPR044801">
    <property type="entry name" value="Filamin"/>
</dbReference>
<accession>A0A0M3IGT0</accession>
<feature type="repeat" description="Filamin" evidence="3">
    <location>
        <begin position="30"/>
        <end position="134"/>
    </location>
</feature>
<dbReference type="Gene3D" id="2.60.40.10">
    <property type="entry name" value="Immunoglobulins"/>
    <property type="match status" value="1"/>
</dbReference>
<dbReference type="SUPFAM" id="SSF81296">
    <property type="entry name" value="E set domains"/>
    <property type="match status" value="1"/>
</dbReference>
<dbReference type="InterPro" id="IPR001298">
    <property type="entry name" value="Filamin/ABP280_rpt"/>
</dbReference>
<evidence type="ECO:0000313" key="4">
    <source>
        <dbReference type="Proteomes" id="UP000036681"/>
    </source>
</evidence>
<evidence type="ECO:0000313" key="5">
    <source>
        <dbReference type="WBParaSite" id="ALUE_0001754701-mRNA-1"/>
    </source>
</evidence>
<dbReference type="PROSITE" id="PS50194">
    <property type="entry name" value="FILAMIN_REPEAT"/>
    <property type="match status" value="1"/>
</dbReference>
<dbReference type="GO" id="GO:0051015">
    <property type="term" value="F:actin filament binding"/>
    <property type="evidence" value="ECO:0007669"/>
    <property type="project" value="InterPro"/>
</dbReference>
<dbReference type="AlphaFoldDB" id="A0A0M3IGT0"/>
<proteinExistence type="inferred from homology"/>
<dbReference type="Proteomes" id="UP000036681">
    <property type="component" value="Unplaced"/>
</dbReference>
<comment type="similarity">
    <text evidence="1">Belongs to the filamin family.</text>
</comment>
<evidence type="ECO:0000256" key="1">
    <source>
        <dbReference type="ARBA" id="ARBA00009238"/>
    </source>
</evidence>
<sequence>MPEWRISPNTGQSLCKSGIKEEPGINAHGDSSSGAVVVEAVAPSGRLKKCHVLQKANSFTATFTPNEINAHGDSSSGAVVVEAVAPSGRLKKCHVLQKANSFTATFTPNEVGEWRIGILYDGDHIRGSPFSCNVYDANLVQVYGLDVGLVGQELKFSVNALQAGEGFVKISF</sequence>
<name>A0A0M3IGT0_ASCLU</name>
<dbReference type="Pfam" id="PF00630">
    <property type="entry name" value="Filamin"/>
    <property type="match status" value="1"/>
</dbReference>
<reference evidence="5" key="1">
    <citation type="submission" date="2017-02" db="UniProtKB">
        <authorList>
            <consortium name="WormBaseParasite"/>
        </authorList>
    </citation>
    <scope>IDENTIFICATION</scope>
</reference>
<keyword evidence="2" id="KW-0677">Repeat</keyword>
<dbReference type="InterPro" id="IPR014756">
    <property type="entry name" value="Ig_E-set"/>
</dbReference>
<dbReference type="WBParaSite" id="ALUE_0001754701-mRNA-1">
    <property type="protein sequence ID" value="ALUE_0001754701-mRNA-1"/>
    <property type="gene ID" value="ALUE_0001754701"/>
</dbReference>
<dbReference type="PANTHER" id="PTHR38537">
    <property type="entry name" value="JITTERBUG, ISOFORM N"/>
    <property type="match status" value="1"/>
</dbReference>
<dbReference type="SMART" id="SM00557">
    <property type="entry name" value="IG_FLMN"/>
    <property type="match status" value="1"/>
</dbReference>
<dbReference type="InterPro" id="IPR017868">
    <property type="entry name" value="Filamin/ABP280_repeat-like"/>
</dbReference>
<organism evidence="4 5">
    <name type="scientific">Ascaris lumbricoides</name>
    <name type="common">Giant roundworm</name>
    <dbReference type="NCBI Taxonomy" id="6252"/>
    <lineage>
        <taxon>Eukaryota</taxon>
        <taxon>Metazoa</taxon>
        <taxon>Ecdysozoa</taxon>
        <taxon>Nematoda</taxon>
        <taxon>Chromadorea</taxon>
        <taxon>Rhabditida</taxon>
        <taxon>Spirurina</taxon>
        <taxon>Ascaridomorpha</taxon>
        <taxon>Ascaridoidea</taxon>
        <taxon>Ascarididae</taxon>
        <taxon>Ascaris</taxon>
    </lineage>
</organism>
<keyword evidence="4" id="KW-1185">Reference proteome</keyword>
<dbReference type="InterPro" id="IPR013783">
    <property type="entry name" value="Ig-like_fold"/>
</dbReference>
<dbReference type="GO" id="GO:0030036">
    <property type="term" value="P:actin cytoskeleton organization"/>
    <property type="evidence" value="ECO:0007669"/>
    <property type="project" value="InterPro"/>
</dbReference>
<protein>
    <submittedName>
        <fullName evidence="5">Filamin-A</fullName>
    </submittedName>
</protein>
<evidence type="ECO:0000256" key="2">
    <source>
        <dbReference type="ARBA" id="ARBA00022737"/>
    </source>
</evidence>
<dbReference type="PANTHER" id="PTHR38537:SF8">
    <property type="entry name" value="FILAMIN-A"/>
    <property type="match status" value="1"/>
</dbReference>
<evidence type="ECO:0000256" key="3">
    <source>
        <dbReference type="PROSITE-ProRule" id="PRU00087"/>
    </source>
</evidence>